<name>C8ZIP3_YEAS8</name>
<gene>
    <name evidence="1" type="ORF">EC1118_1P2_1574g</name>
</gene>
<proteinExistence type="predicted"/>
<evidence type="ECO:0000313" key="1">
    <source>
        <dbReference type="EMBL" id="CAY86824.1"/>
    </source>
</evidence>
<dbReference type="HOGENOM" id="CLU_2028529_0_0_1"/>
<dbReference type="AlphaFoldDB" id="C8ZIP3"/>
<reference evidence="1 2" key="1">
    <citation type="journal article" date="2009" name="Proc. Natl. Acad. Sci. U.S.A.">
        <title>Eukaryote-to-eukaryote gene transfer events revealed by the genome sequence of the wine yeast Saccharomyces cerevisiae EC1118.</title>
        <authorList>
            <person name="Novo M."/>
            <person name="Bigey F."/>
            <person name="Beyne E."/>
            <person name="Galeote V."/>
            <person name="Gavory F."/>
            <person name="Mallet S."/>
            <person name="Cambot B."/>
            <person name="Legras J.L."/>
            <person name="Wincker P."/>
            <person name="Casaregola S."/>
            <person name="Dequin S."/>
        </authorList>
    </citation>
    <scope>NUCLEOTIDE SEQUENCE [LARGE SCALE GENOMIC DNA]</scope>
    <source>
        <strain evidence="2">Lalvin EC1118 / Prise de mousse</strain>
    </source>
</reference>
<dbReference type="EMBL" id="FN394217">
    <property type="protein sequence ID" value="CAY86824.1"/>
    <property type="molecule type" value="Genomic_DNA"/>
</dbReference>
<sequence length="122" mass="12929">MASTVAGLSMSAESLRLPLLIGVSSGMLSVSDAEVLPSFLFKSGFSVLQSAALDTDDDLARGLSLLDLLPLVLLSPFFEEDVDEEEAGDVEGLDGFVFVFRLLLPLYNQSTGTSNSVLVIIT</sequence>
<protein>
    <submittedName>
        <fullName evidence="1">EC1118_1P2_1574p</fullName>
    </submittedName>
</protein>
<organism evidence="1 2">
    <name type="scientific">Saccharomyces cerevisiae (strain Lalvin EC1118 / Prise de mousse)</name>
    <name type="common">Baker's yeast</name>
    <dbReference type="NCBI Taxonomy" id="643680"/>
    <lineage>
        <taxon>Eukaryota</taxon>
        <taxon>Fungi</taxon>
        <taxon>Dikarya</taxon>
        <taxon>Ascomycota</taxon>
        <taxon>Saccharomycotina</taxon>
        <taxon>Saccharomycetes</taxon>
        <taxon>Saccharomycetales</taxon>
        <taxon>Saccharomycetaceae</taxon>
        <taxon>Saccharomyces</taxon>
    </lineage>
</organism>
<dbReference type="Proteomes" id="UP000000286">
    <property type="component" value="Chromosome XVI"/>
</dbReference>
<evidence type="ECO:0000313" key="2">
    <source>
        <dbReference type="Proteomes" id="UP000000286"/>
    </source>
</evidence>
<accession>C8ZIP3</accession>